<evidence type="ECO:0000256" key="1">
    <source>
        <dbReference type="ARBA" id="ARBA00006611"/>
    </source>
</evidence>
<dbReference type="SUPFAM" id="SSF52540">
    <property type="entry name" value="P-loop containing nucleoside triphosphate hydrolases"/>
    <property type="match status" value="1"/>
</dbReference>
<dbReference type="InterPro" id="IPR027417">
    <property type="entry name" value="P-loop_NTPase"/>
</dbReference>
<proteinExistence type="inferred from homology"/>
<dbReference type="AlphaFoldDB" id="A0A2N7VBX6"/>
<dbReference type="GO" id="GO:0016887">
    <property type="term" value="F:ATP hydrolysis activity"/>
    <property type="evidence" value="ECO:0007669"/>
    <property type="project" value="TreeGrafter"/>
</dbReference>
<dbReference type="PANTHER" id="PTHR30258:SF1">
    <property type="entry name" value="PROTEIN TRANSPORT PROTEIN HOFB HOMOLOG"/>
    <property type="match status" value="1"/>
</dbReference>
<name>A0A2N7VBX6_9BURK</name>
<dbReference type="Gene3D" id="3.30.450.90">
    <property type="match status" value="1"/>
</dbReference>
<keyword evidence="3" id="KW-0067">ATP-binding</keyword>
<dbReference type="GO" id="GO:0005886">
    <property type="term" value="C:plasma membrane"/>
    <property type="evidence" value="ECO:0007669"/>
    <property type="project" value="TreeGrafter"/>
</dbReference>
<gene>
    <name evidence="6" type="ORF">C0Z18_30885</name>
</gene>
<dbReference type="Proteomes" id="UP000235616">
    <property type="component" value="Unassembled WGS sequence"/>
</dbReference>
<keyword evidence="2" id="KW-0547">Nucleotide-binding</keyword>
<dbReference type="OrthoDB" id="5790493at2"/>
<sequence length="559" mass="62319">MFTKGLGFLNGREQAQSPAEDARRQLAKLVGQLRQSGRVKTRDDLPAFRAPMTKTHGIAGNDLSAVAAVDLGGREAIILVSESSVGQRLHLELRRRVLGAGYKLAQERLADVALIADINNAINKDGVDSKASDVRPLVDEMIRDAINEKTTDIHICCRERSGMVLFRIHSRLYQYRGFDVVTCEQIAGFMFTEMAEGRSRSQGSFALEAKSLSCMIRTTINATSYKLRYKFIRVADGWDVVVRVLPVETPGQRTPTFAERGYEVSQVNQLELAVGRSIGLIAITGPTGSGKSTTLKTMMEFDPKRLLKKRYSVEDPVEYKIFGVSQISRQRSDHDEDDGSDTDAIGVLRDILRGDPDDVMVGETRDKTTAQMLADFVLTGHKIYTTLHTASAIGAALRLYRLGLDRHVLADRQFIAALIFQRLLPVLCDHCKKPARDILARDKQYLLEHKFGLNIESIYCADETGCPHCHGRGIVGSTVVAEIVVPDKVIRQHIADGFDEKAEMYWRGSRRTGFGDADMTGKTAFEHALYKISCGRIDPRDVEQEFEPFETYELVEVSI</sequence>
<evidence type="ECO:0000259" key="5">
    <source>
        <dbReference type="Pfam" id="PF00437"/>
    </source>
</evidence>
<keyword evidence="7" id="KW-1185">Reference proteome</keyword>
<dbReference type="GO" id="GO:0005524">
    <property type="term" value="F:ATP binding"/>
    <property type="evidence" value="ECO:0007669"/>
    <property type="project" value="UniProtKB-KW"/>
</dbReference>
<dbReference type="InterPro" id="IPR001482">
    <property type="entry name" value="T2SS/T4SS_dom"/>
</dbReference>
<reference evidence="6 7" key="1">
    <citation type="submission" date="2018-01" db="EMBL/GenBank/DDBJ databases">
        <title>Whole genome analyses suggest that Burkholderia sensu lato contains two further novel genera in the rhizoxinica-symbiotica group Mycetohabitans gen. nov., and Trinickia gen. nov.: implications for the evolution of diazotrophy and nodulation in the Burkholderiaceae.</title>
        <authorList>
            <person name="Estrada-de los Santos P."/>
            <person name="Palmer M."/>
            <person name="Chavez-Ramirez B."/>
            <person name="Beukes C."/>
            <person name="Steenkamp E.T."/>
            <person name="Hirsch A.M."/>
            <person name="Manyaka P."/>
            <person name="Maluk M."/>
            <person name="Lafos M."/>
            <person name="Crook M."/>
            <person name="Gross E."/>
            <person name="Simon M.F."/>
            <person name="Bueno dos Reis Junior F."/>
            <person name="Poole P.S."/>
            <person name="Venter S.N."/>
            <person name="James E.K."/>
        </authorList>
    </citation>
    <scope>NUCLEOTIDE SEQUENCE [LARGE SCALE GENOMIC DNA]</scope>
    <source>
        <strain evidence="6 7">GIMN1.004</strain>
    </source>
</reference>
<evidence type="ECO:0000256" key="3">
    <source>
        <dbReference type="ARBA" id="ARBA00022840"/>
    </source>
</evidence>
<dbReference type="PANTHER" id="PTHR30258">
    <property type="entry name" value="TYPE II SECRETION SYSTEM PROTEIN GSPE-RELATED"/>
    <property type="match status" value="1"/>
</dbReference>
<feature type="region of interest" description="Disordered" evidence="4">
    <location>
        <begin position="1"/>
        <end position="20"/>
    </location>
</feature>
<comment type="similarity">
    <text evidence="1">Belongs to the GSP E family.</text>
</comment>
<dbReference type="RefSeq" id="WP_102649256.1">
    <property type="nucleotide sequence ID" value="NZ_PNYA01000042.1"/>
</dbReference>
<evidence type="ECO:0000313" key="6">
    <source>
        <dbReference type="EMBL" id="PMS14655.1"/>
    </source>
</evidence>
<dbReference type="Gene3D" id="3.40.50.300">
    <property type="entry name" value="P-loop containing nucleotide triphosphate hydrolases"/>
    <property type="match status" value="1"/>
</dbReference>
<comment type="caution">
    <text evidence="6">The sequence shown here is derived from an EMBL/GenBank/DDBJ whole genome shotgun (WGS) entry which is preliminary data.</text>
</comment>
<dbReference type="Pfam" id="PF00437">
    <property type="entry name" value="T2SSE"/>
    <property type="match status" value="1"/>
</dbReference>
<feature type="domain" description="Bacterial type II secretion system protein E" evidence="5">
    <location>
        <begin position="132"/>
        <end position="501"/>
    </location>
</feature>
<evidence type="ECO:0000313" key="7">
    <source>
        <dbReference type="Proteomes" id="UP000235616"/>
    </source>
</evidence>
<evidence type="ECO:0000256" key="2">
    <source>
        <dbReference type="ARBA" id="ARBA00022741"/>
    </source>
</evidence>
<organism evidence="6 7">
    <name type="scientific">Trinickia dabaoshanensis</name>
    <dbReference type="NCBI Taxonomy" id="564714"/>
    <lineage>
        <taxon>Bacteria</taxon>
        <taxon>Pseudomonadati</taxon>
        <taxon>Pseudomonadota</taxon>
        <taxon>Betaproteobacteria</taxon>
        <taxon>Burkholderiales</taxon>
        <taxon>Burkholderiaceae</taxon>
        <taxon>Trinickia</taxon>
    </lineage>
</organism>
<dbReference type="EMBL" id="PNYA01000042">
    <property type="protein sequence ID" value="PMS14655.1"/>
    <property type="molecule type" value="Genomic_DNA"/>
</dbReference>
<protein>
    <recommendedName>
        <fullName evidence="5">Bacterial type II secretion system protein E domain-containing protein</fullName>
    </recommendedName>
</protein>
<evidence type="ECO:0000256" key="4">
    <source>
        <dbReference type="SAM" id="MobiDB-lite"/>
    </source>
</evidence>
<accession>A0A2N7VBX6</accession>